<evidence type="ECO:0000313" key="1">
    <source>
        <dbReference type="EMBL" id="MPC28230.1"/>
    </source>
</evidence>
<reference evidence="1 2" key="1">
    <citation type="submission" date="2019-05" db="EMBL/GenBank/DDBJ databases">
        <title>Another draft genome of Portunus trituberculatus and its Hox gene families provides insights of decapod evolution.</title>
        <authorList>
            <person name="Jeong J.-H."/>
            <person name="Song I."/>
            <person name="Kim S."/>
            <person name="Choi T."/>
            <person name="Kim D."/>
            <person name="Ryu S."/>
            <person name="Kim W."/>
        </authorList>
    </citation>
    <scope>NUCLEOTIDE SEQUENCE [LARGE SCALE GENOMIC DNA]</scope>
    <source>
        <tissue evidence="1">Muscle</tissue>
    </source>
</reference>
<dbReference type="Proteomes" id="UP000324222">
    <property type="component" value="Unassembled WGS sequence"/>
</dbReference>
<sequence length="85" mass="9252">MHDGKTASRCFVTQYLALSLTAPRQHSAFCPGHGEPARRCVATPGRVCVLRRVFSEPIEGTRIEILDSVQERAGVQTEVDPVTGS</sequence>
<protein>
    <submittedName>
        <fullName evidence="1">Uncharacterized protein</fullName>
    </submittedName>
</protein>
<organism evidence="1 2">
    <name type="scientific">Portunus trituberculatus</name>
    <name type="common">Swimming crab</name>
    <name type="synonym">Neptunus trituberculatus</name>
    <dbReference type="NCBI Taxonomy" id="210409"/>
    <lineage>
        <taxon>Eukaryota</taxon>
        <taxon>Metazoa</taxon>
        <taxon>Ecdysozoa</taxon>
        <taxon>Arthropoda</taxon>
        <taxon>Crustacea</taxon>
        <taxon>Multicrustacea</taxon>
        <taxon>Malacostraca</taxon>
        <taxon>Eumalacostraca</taxon>
        <taxon>Eucarida</taxon>
        <taxon>Decapoda</taxon>
        <taxon>Pleocyemata</taxon>
        <taxon>Brachyura</taxon>
        <taxon>Eubrachyura</taxon>
        <taxon>Portunoidea</taxon>
        <taxon>Portunidae</taxon>
        <taxon>Portuninae</taxon>
        <taxon>Portunus</taxon>
    </lineage>
</organism>
<proteinExistence type="predicted"/>
<accession>A0A5B7E2P1</accession>
<evidence type="ECO:0000313" key="2">
    <source>
        <dbReference type="Proteomes" id="UP000324222"/>
    </source>
</evidence>
<dbReference type="AlphaFoldDB" id="A0A5B7E2P1"/>
<name>A0A5B7E2P1_PORTR</name>
<gene>
    <name evidence="1" type="ORF">E2C01_021428</name>
</gene>
<comment type="caution">
    <text evidence="1">The sequence shown here is derived from an EMBL/GenBank/DDBJ whole genome shotgun (WGS) entry which is preliminary data.</text>
</comment>
<dbReference type="EMBL" id="VSRR010001877">
    <property type="protein sequence ID" value="MPC28230.1"/>
    <property type="molecule type" value="Genomic_DNA"/>
</dbReference>
<keyword evidence="2" id="KW-1185">Reference proteome</keyword>